<dbReference type="EMBL" id="JAACNH010000003">
    <property type="protein sequence ID" value="KAG8449457.1"/>
    <property type="molecule type" value="Genomic_DNA"/>
</dbReference>
<dbReference type="InterPro" id="IPR029052">
    <property type="entry name" value="Metallo-depent_PP-like"/>
</dbReference>
<dbReference type="PANTHER" id="PTHR14795">
    <property type="entry name" value="HELICASE RELATED"/>
    <property type="match status" value="1"/>
</dbReference>
<keyword evidence="1" id="KW-1133">Transmembrane helix</keyword>
<evidence type="ECO:0000259" key="4">
    <source>
        <dbReference type="Pfam" id="PF24394"/>
    </source>
</evidence>
<dbReference type="InterPro" id="IPR004843">
    <property type="entry name" value="Calcineurin-like_PHP"/>
</dbReference>
<evidence type="ECO:0008006" key="7">
    <source>
        <dbReference type="Google" id="ProtNLM"/>
    </source>
</evidence>
<dbReference type="InterPro" id="IPR056229">
    <property type="entry name" value="Ig_TMM62"/>
</dbReference>
<dbReference type="InterPro" id="IPR041871">
    <property type="entry name" value="MPP_TMEM62"/>
</dbReference>
<dbReference type="Pfam" id="PF24384">
    <property type="entry name" value="Ig_TMM62"/>
    <property type="match status" value="1"/>
</dbReference>
<feature type="transmembrane region" description="Helical" evidence="1">
    <location>
        <begin position="533"/>
        <end position="556"/>
    </location>
</feature>
<dbReference type="SUPFAM" id="SSF56300">
    <property type="entry name" value="Metallo-dependent phosphatases"/>
    <property type="match status" value="1"/>
</dbReference>
<keyword evidence="6" id="KW-1185">Reference proteome</keyword>
<gene>
    <name evidence="5" type="ORF">GDO86_016201</name>
</gene>
<sequence length="647" mass="73625">MVSLLCRVRMLKLAGGLLLAGLLALIFGRYSTAGRRAQLHRRRLENDRDSVVPGSEPDNIFWAVQVTDIHVSKFLDPTRIKELESFCTESLPAISPSLVLVTGDLTDAKTKDKLGSDQFEEEWKTYQSVLKKSRILERTKWIDIRGNHDSFNIPDLKSIKNFYRKYSAWQKEGSFHYIHQTSFGNYSFICLDATLNPGPKRPYNFFGVIDKNQMHSLSLLAMETFHSNHTVWFGHYPTSVIVSPSPGVQSVMSSAVAYLCGHLHTLGGLAPVLHSQHQQGTLELELGDWMSNRRFRIFAFDHDLFSFVDLVYNDWPVILITNPKPALYTNPAQEPTSRILRSTHVRILAFSTRPITSVKVSIDNVDLGNAIQSSGPLYTLKWNPQNYKTGLHVISVQVEDAEKRQIRSHLFSLEEDISLEFNLFASLILLTDHYVLAQVLFVFIVLSQIVLLLIFRLKRKPILKGQPGFFALTSFSMHVLCKTNMFFFSVLVLTIYTAVGPWFIGEIVDGHIGACFTFGIIIKGSFLRGSLTYFVGITQMIFFNIPMTAYLVWSLLLRCKGHGFCSHLHYIRKSVCVPVYILVILLMAWQVYSCIFLMMTYGTLAAFLSPMKLWLLVATIVLGRKVWWFSSPELRAYITELKNCQSS</sequence>
<dbReference type="InterPro" id="IPR056230">
    <property type="entry name" value="TMEM62_C"/>
</dbReference>
<keyword evidence="1" id="KW-0812">Transmembrane</keyword>
<evidence type="ECO:0000259" key="3">
    <source>
        <dbReference type="Pfam" id="PF24384"/>
    </source>
</evidence>
<accession>A0A8T2K231</accession>
<dbReference type="Pfam" id="PF24394">
    <property type="entry name" value="TMEM62_C"/>
    <property type="match status" value="1"/>
</dbReference>
<reference evidence="5" key="1">
    <citation type="thesis" date="2020" institute="ProQuest LLC" country="789 East Eisenhower Parkway, Ann Arbor, MI, USA">
        <title>Comparative Genomics and Chromosome Evolution.</title>
        <authorList>
            <person name="Mudd A.B."/>
        </authorList>
    </citation>
    <scope>NUCLEOTIDE SEQUENCE</scope>
    <source>
        <strain evidence="5">Female2</strain>
        <tissue evidence="5">Blood</tissue>
    </source>
</reference>
<feature type="domain" description="TMEM62 Ig-like" evidence="3">
    <location>
        <begin position="314"/>
        <end position="413"/>
    </location>
</feature>
<proteinExistence type="predicted"/>
<dbReference type="Gene3D" id="3.60.21.10">
    <property type="match status" value="1"/>
</dbReference>
<organism evidence="5 6">
    <name type="scientific">Hymenochirus boettgeri</name>
    <name type="common">Congo dwarf clawed frog</name>
    <dbReference type="NCBI Taxonomy" id="247094"/>
    <lineage>
        <taxon>Eukaryota</taxon>
        <taxon>Metazoa</taxon>
        <taxon>Chordata</taxon>
        <taxon>Craniata</taxon>
        <taxon>Vertebrata</taxon>
        <taxon>Euteleostomi</taxon>
        <taxon>Amphibia</taxon>
        <taxon>Batrachia</taxon>
        <taxon>Anura</taxon>
        <taxon>Pipoidea</taxon>
        <taxon>Pipidae</taxon>
        <taxon>Pipinae</taxon>
        <taxon>Hymenochirus</taxon>
    </lineage>
</organism>
<protein>
    <recommendedName>
        <fullName evidence="7">Transmembrane protein 62</fullName>
    </recommendedName>
</protein>
<dbReference type="Proteomes" id="UP000812440">
    <property type="component" value="Chromosome 8_10"/>
</dbReference>
<feature type="transmembrane region" description="Helical" evidence="1">
    <location>
        <begin position="434"/>
        <end position="455"/>
    </location>
</feature>
<evidence type="ECO:0000313" key="5">
    <source>
        <dbReference type="EMBL" id="KAG8449457.1"/>
    </source>
</evidence>
<feature type="domain" description="Calcineurin-like phosphoesterase" evidence="2">
    <location>
        <begin position="64"/>
        <end position="264"/>
    </location>
</feature>
<feature type="transmembrane region" description="Helical" evidence="1">
    <location>
        <begin position="604"/>
        <end position="623"/>
    </location>
</feature>
<evidence type="ECO:0000259" key="2">
    <source>
        <dbReference type="Pfam" id="PF00149"/>
    </source>
</evidence>
<evidence type="ECO:0000256" key="1">
    <source>
        <dbReference type="SAM" id="Phobius"/>
    </source>
</evidence>
<dbReference type="CDD" id="cd07401">
    <property type="entry name" value="MPP_TMEM62_N"/>
    <property type="match status" value="1"/>
</dbReference>
<keyword evidence="1" id="KW-0472">Membrane</keyword>
<dbReference type="AlphaFoldDB" id="A0A8T2K231"/>
<feature type="transmembrane region" description="Helical" evidence="1">
    <location>
        <begin position="577"/>
        <end position="598"/>
    </location>
</feature>
<dbReference type="Pfam" id="PF00149">
    <property type="entry name" value="Metallophos"/>
    <property type="match status" value="1"/>
</dbReference>
<feature type="transmembrane region" description="Helical" evidence="1">
    <location>
        <begin position="485"/>
        <end position="504"/>
    </location>
</feature>
<dbReference type="PANTHER" id="PTHR14795:SF0">
    <property type="entry name" value="TRANSMEMBRANE PROTEIN 62"/>
    <property type="match status" value="1"/>
</dbReference>
<dbReference type="GO" id="GO:0016787">
    <property type="term" value="F:hydrolase activity"/>
    <property type="evidence" value="ECO:0007669"/>
    <property type="project" value="InterPro"/>
</dbReference>
<feature type="domain" description="TMEM62 C-terminal" evidence="4">
    <location>
        <begin position="439"/>
        <end position="569"/>
    </location>
</feature>
<evidence type="ECO:0000313" key="6">
    <source>
        <dbReference type="Proteomes" id="UP000812440"/>
    </source>
</evidence>
<comment type="caution">
    <text evidence="5">The sequence shown here is derived from an EMBL/GenBank/DDBJ whole genome shotgun (WGS) entry which is preliminary data.</text>
</comment>
<dbReference type="OrthoDB" id="27234at2759"/>
<name>A0A8T2K231_9PIPI</name>